<dbReference type="AlphaFoldDB" id="A0A7R9HBD8"/>
<organism evidence="1">
    <name type="scientific">Timema poppense</name>
    <name type="common">Walking stick</name>
    <dbReference type="NCBI Taxonomy" id="170557"/>
    <lineage>
        <taxon>Eukaryota</taxon>
        <taxon>Metazoa</taxon>
        <taxon>Ecdysozoa</taxon>
        <taxon>Arthropoda</taxon>
        <taxon>Hexapoda</taxon>
        <taxon>Insecta</taxon>
        <taxon>Pterygota</taxon>
        <taxon>Neoptera</taxon>
        <taxon>Polyneoptera</taxon>
        <taxon>Phasmatodea</taxon>
        <taxon>Timematodea</taxon>
        <taxon>Timematoidea</taxon>
        <taxon>Timematidae</taxon>
        <taxon>Timema</taxon>
    </lineage>
</organism>
<gene>
    <name evidence="1" type="ORF">TPSB3V08_LOCUS8815</name>
</gene>
<accession>A0A7R9HBD8</accession>
<dbReference type="EMBL" id="OD006560">
    <property type="protein sequence ID" value="CAD7413111.1"/>
    <property type="molecule type" value="Genomic_DNA"/>
</dbReference>
<sequence length="92" mass="10531">MDEFVVFPSDLDQQPKGWFSVISSHLELDPFNWLLLPAPSGRDLRISMSDSEGNLHISYSVPLYATIDMRLMDLLTLRIMLCQGNVSFKKNQ</sequence>
<evidence type="ECO:0000313" key="1">
    <source>
        <dbReference type="EMBL" id="CAD7413111.1"/>
    </source>
</evidence>
<name>A0A7R9HBD8_TIMPO</name>
<protein>
    <submittedName>
        <fullName evidence="1">Uncharacterized protein</fullName>
    </submittedName>
</protein>
<proteinExistence type="predicted"/>
<reference evidence="1" key="1">
    <citation type="submission" date="2020-11" db="EMBL/GenBank/DDBJ databases">
        <authorList>
            <person name="Tran Van P."/>
        </authorList>
    </citation>
    <scope>NUCLEOTIDE SEQUENCE</scope>
</reference>